<comment type="caution">
    <text evidence="15">The sequence shown here is derived from an EMBL/GenBank/DDBJ whole genome shotgun (WGS) entry which is preliminary data.</text>
</comment>
<keyword evidence="5" id="KW-0460">Magnesium</keyword>
<dbReference type="GO" id="GO:0004519">
    <property type="term" value="F:endonuclease activity"/>
    <property type="evidence" value="ECO:0007669"/>
    <property type="project" value="UniProtKB-KW"/>
</dbReference>
<evidence type="ECO:0000313" key="15">
    <source>
        <dbReference type="EMBL" id="DAD31904.1"/>
    </source>
</evidence>
<dbReference type="GO" id="GO:0003887">
    <property type="term" value="F:DNA-directed DNA polymerase activity"/>
    <property type="evidence" value="ECO:0007669"/>
    <property type="project" value="UniProtKB-KW"/>
</dbReference>
<reference evidence="15 16" key="1">
    <citation type="journal article" date="2020" name="Mol. Biol. Evol.">
        <title>Distinct Expression and Methylation Patterns for Genes with Different Fates following a Single Whole-Genome Duplication in Flowering Plants.</title>
        <authorList>
            <person name="Shi T."/>
            <person name="Rahmani R.S."/>
            <person name="Gugger P.F."/>
            <person name="Wang M."/>
            <person name="Li H."/>
            <person name="Zhang Y."/>
            <person name="Li Z."/>
            <person name="Wang Q."/>
            <person name="Van de Peer Y."/>
            <person name="Marchal K."/>
            <person name="Chen J."/>
        </authorList>
    </citation>
    <scope>NUCLEOTIDE SEQUENCE [LARGE SCALE GENOMIC DNA]</scope>
    <source>
        <tissue evidence="15">Leaf</tissue>
    </source>
</reference>
<dbReference type="Pfam" id="PF07727">
    <property type="entry name" value="RVT_2"/>
    <property type="match status" value="1"/>
</dbReference>
<feature type="compositionally biased region" description="Basic and acidic residues" evidence="12">
    <location>
        <begin position="224"/>
        <end position="235"/>
    </location>
</feature>
<dbReference type="SUPFAM" id="SSF53098">
    <property type="entry name" value="Ribonuclease H-like"/>
    <property type="match status" value="1"/>
</dbReference>
<feature type="compositionally biased region" description="Low complexity" evidence="12">
    <location>
        <begin position="747"/>
        <end position="760"/>
    </location>
</feature>
<evidence type="ECO:0000256" key="2">
    <source>
        <dbReference type="ARBA" id="ARBA00022723"/>
    </source>
</evidence>
<dbReference type="InterPro" id="IPR043502">
    <property type="entry name" value="DNA/RNA_pol_sf"/>
</dbReference>
<evidence type="ECO:0000256" key="10">
    <source>
        <dbReference type="ARBA" id="ARBA00023268"/>
    </source>
</evidence>
<dbReference type="InterPro" id="IPR036397">
    <property type="entry name" value="RNaseH_sf"/>
</dbReference>
<evidence type="ECO:0000256" key="12">
    <source>
        <dbReference type="SAM" id="MobiDB-lite"/>
    </source>
</evidence>
<dbReference type="Gene3D" id="3.30.420.10">
    <property type="entry name" value="Ribonuclease H-like superfamily/Ribonuclease H"/>
    <property type="match status" value="1"/>
</dbReference>
<evidence type="ECO:0000256" key="7">
    <source>
        <dbReference type="ARBA" id="ARBA00022918"/>
    </source>
</evidence>
<organism evidence="15 16">
    <name type="scientific">Nelumbo nucifera</name>
    <name type="common">Sacred lotus</name>
    <dbReference type="NCBI Taxonomy" id="4432"/>
    <lineage>
        <taxon>Eukaryota</taxon>
        <taxon>Viridiplantae</taxon>
        <taxon>Streptophyta</taxon>
        <taxon>Embryophyta</taxon>
        <taxon>Tracheophyta</taxon>
        <taxon>Spermatophyta</taxon>
        <taxon>Magnoliopsida</taxon>
        <taxon>Proteales</taxon>
        <taxon>Nelumbonaceae</taxon>
        <taxon>Nelumbo</taxon>
    </lineage>
</organism>
<dbReference type="SUPFAM" id="SSF57756">
    <property type="entry name" value="Retrovirus zinc finger-like domains"/>
    <property type="match status" value="1"/>
</dbReference>
<keyword evidence="11" id="KW-0862">Zinc</keyword>
<dbReference type="GO" id="GO:0003676">
    <property type="term" value="F:nucleic acid binding"/>
    <property type="evidence" value="ECO:0007669"/>
    <property type="project" value="InterPro"/>
</dbReference>
<dbReference type="CDD" id="cd09272">
    <property type="entry name" value="RNase_HI_RT_Ty1"/>
    <property type="match status" value="1"/>
</dbReference>
<keyword evidence="10" id="KW-0511">Multifunctional enzyme</keyword>
<dbReference type="SMART" id="SM00343">
    <property type="entry name" value="ZnF_C2HC"/>
    <property type="match status" value="2"/>
</dbReference>
<evidence type="ECO:0000259" key="13">
    <source>
        <dbReference type="PROSITE" id="PS50158"/>
    </source>
</evidence>
<dbReference type="GO" id="GO:0008270">
    <property type="term" value="F:zinc ion binding"/>
    <property type="evidence" value="ECO:0007669"/>
    <property type="project" value="UniProtKB-KW"/>
</dbReference>
<dbReference type="SUPFAM" id="SSF56672">
    <property type="entry name" value="DNA/RNA polymerases"/>
    <property type="match status" value="1"/>
</dbReference>
<keyword evidence="3" id="KW-0255">Endonuclease</keyword>
<dbReference type="PROSITE" id="PS50158">
    <property type="entry name" value="ZF_CCHC"/>
    <property type="match status" value="1"/>
</dbReference>
<dbReference type="Pfam" id="PF14223">
    <property type="entry name" value="Retrotran_gag_2"/>
    <property type="match status" value="1"/>
</dbReference>
<keyword evidence="8" id="KW-0239">DNA-directed DNA polymerase</keyword>
<feature type="region of interest" description="Disordered" evidence="12">
    <location>
        <begin position="746"/>
        <end position="767"/>
    </location>
</feature>
<evidence type="ECO:0000256" key="9">
    <source>
        <dbReference type="ARBA" id="ARBA00023172"/>
    </source>
</evidence>
<keyword evidence="8" id="KW-0548">Nucleotidyltransferase</keyword>
<evidence type="ECO:0008006" key="17">
    <source>
        <dbReference type="Google" id="ProtNLM"/>
    </source>
</evidence>
<keyword evidence="6" id="KW-0229">DNA integration</keyword>
<evidence type="ECO:0000256" key="6">
    <source>
        <dbReference type="ARBA" id="ARBA00022908"/>
    </source>
</evidence>
<evidence type="ECO:0000256" key="1">
    <source>
        <dbReference type="ARBA" id="ARBA00022722"/>
    </source>
</evidence>
<evidence type="ECO:0000259" key="14">
    <source>
        <dbReference type="PROSITE" id="PS50994"/>
    </source>
</evidence>
<proteinExistence type="predicted"/>
<name>A0A822YCQ0_NELNU</name>
<keyword evidence="11" id="KW-0863">Zinc-finger</keyword>
<evidence type="ECO:0000256" key="3">
    <source>
        <dbReference type="ARBA" id="ARBA00022759"/>
    </source>
</evidence>
<keyword evidence="16" id="KW-1185">Reference proteome</keyword>
<dbReference type="InterPro" id="IPR025724">
    <property type="entry name" value="GAG-pre-integrase_dom"/>
</dbReference>
<keyword evidence="4" id="KW-0378">Hydrolase</keyword>
<feature type="domain" description="Integrase catalytic" evidence="14">
    <location>
        <begin position="489"/>
        <end position="653"/>
    </location>
</feature>
<dbReference type="PANTHER" id="PTHR42648">
    <property type="entry name" value="TRANSPOSASE, PUTATIVE-RELATED"/>
    <property type="match status" value="1"/>
</dbReference>
<dbReference type="GO" id="GO:0015074">
    <property type="term" value="P:DNA integration"/>
    <property type="evidence" value="ECO:0007669"/>
    <property type="project" value="UniProtKB-KW"/>
</dbReference>
<sequence>MNGGSGASQMTIEKLVGTNYQYWRFCMEAYLQGQDLWDLVTGNDTLHDDTPQLVDARRKWKIKSGKALFALRTSINKEYIDHVRKLDSPKKIWDTLERLFTQKNTMRLQYLENELASLTQCNMFISDYFLKVKNVCAKISELDSEEPISDARLRRYLIRALRKEFMPFISSIQGWMNQPSIVELENLLSNQEALVKQMSGKFPNVEDALFVKDKSKTRNAHKHSSSDGKQQKAEGEQSSTSKLTCYRCGKVGHIKANFRVKIVCKKCDKPGHIKPNCRVKLAESDASIAHEAKEEDESNWDKCLSIEVIDQPDNIASAMYQNDPSAGSCIDYEKEWIVDSGYTHHATGDTTLLSDVPKNSNGEDLTLEYVYQVPGLKKNLASVSQITDSEEFVLFGPDKVWILKNLRCIDADVLFIGRKKNSLYMLSASGAYVDRTSQNTSVSLWHARLGHVGYQLLQQISTNRLLKGVPLFNLERSGGVCASCQYDKSHRLPFQKSMNHASSMFQLIHYDLMGPTSTPSYNGLCYMMVVVDDFSRYSWVYFLENKSEVLTHFTQFKMMVEKEFKFLSHEFLRFFEEHGIKRQFTCPNTPQQNGVAERKLAHLTAVTLSWLHDKNLPRELWAEAMQCACHVIIRLPPWLGTSKSHFELLFNTKPDVSYFKIFGSLCYVHVTKHSRAKLDPKARKCLFVGYDTHRKRWRCMDPVSKKIVTSHDVIFYEVSIFYPSSAQGENSEFVALTDSNLESPLTEVSSSERGSLESISQNDPPQGEVNQGTALAYFMMEDTLENEPISYLEAQGKPEWEIAMRDEIAALMKNSTWDLVPKPNDVDVITCKWYDLDYDDTFSPVAKMVTVRTIISLAASKDWTLWQFDVKNAFLYGELDHDIYMEQPQGFVSEKFPEHVCRLKKALYGLKQAPRAWYGKIAEYFKFCGFYPSNSDPSLFVKVKASLSIMILLYVHDMIVTGGDTTEIMRLQEDLFVRFEIKSLGEAHYGYFLSQKGYAAKILKRFGLEKSNSITTPMDPGLKLQKDEGEFLHDVTEYRRMFMERPCVGHMAAAKRILRYVKGTLNYGLLYQHKGIFSMQGYVDVDWAGNVNDRRSTTSYCFNIGSVVISWCSKKQATVALSSTEAEYVAATLVSQECIWLTRLLQDVNEASKFPIPIFCDNESAIRLAENPLFHARTKHIAVHYHFIRDKVLNQEIELLAIRTTEQVADGFTKALSRAKFEEFRRKLGLDQGNALRGSVTS</sequence>
<dbReference type="AlphaFoldDB" id="A0A822YCQ0"/>
<dbReference type="GO" id="GO:0016787">
    <property type="term" value="F:hydrolase activity"/>
    <property type="evidence" value="ECO:0007669"/>
    <property type="project" value="UniProtKB-KW"/>
</dbReference>
<dbReference type="Proteomes" id="UP000607653">
    <property type="component" value="Unassembled WGS sequence"/>
</dbReference>
<dbReference type="Pfam" id="PF13976">
    <property type="entry name" value="gag_pre-integrs"/>
    <property type="match status" value="1"/>
</dbReference>
<dbReference type="GO" id="GO:0003964">
    <property type="term" value="F:RNA-directed DNA polymerase activity"/>
    <property type="evidence" value="ECO:0007669"/>
    <property type="project" value="UniProtKB-KW"/>
</dbReference>
<dbReference type="InterPro" id="IPR036875">
    <property type="entry name" value="Znf_CCHC_sf"/>
</dbReference>
<evidence type="ECO:0000256" key="5">
    <source>
        <dbReference type="ARBA" id="ARBA00022842"/>
    </source>
</evidence>
<keyword evidence="8" id="KW-0808">Transferase</keyword>
<gene>
    <name evidence="15" type="ORF">HUJ06_010755</name>
</gene>
<evidence type="ECO:0000256" key="11">
    <source>
        <dbReference type="PROSITE-ProRule" id="PRU00047"/>
    </source>
</evidence>
<accession>A0A822YCQ0</accession>
<keyword evidence="1" id="KW-0540">Nuclease</keyword>
<dbReference type="InterPro" id="IPR012337">
    <property type="entry name" value="RNaseH-like_sf"/>
</dbReference>
<keyword evidence="2" id="KW-0479">Metal-binding</keyword>
<dbReference type="PROSITE" id="PS50994">
    <property type="entry name" value="INTEGRASE"/>
    <property type="match status" value="1"/>
</dbReference>
<dbReference type="InterPro" id="IPR013103">
    <property type="entry name" value="RVT_2"/>
</dbReference>
<evidence type="ECO:0000256" key="8">
    <source>
        <dbReference type="ARBA" id="ARBA00022932"/>
    </source>
</evidence>
<feature type="region of interest" description="Disordered" evidence="12">
    <location>
        <begin position="213"/>
        <end position="236"/>
    </location>
</feature>
<keyword evidence="7" id="KW-0695">RNA-directed DNA polymerase</keyword>
<dbReference type="InterPro" id="IPR001878">
    <property type="entry name" value="Znf_CCHC"/>
</dbReference>
<protein>
    <recommendedName>
        <fullName evidence="17">Retrovirus-related Pol polyprotein from transposon TNT 1-94</fullName>
    </recommendedName>
</protein>
<dbReference type="InterPro" id="IPR057670">
    <property type="entry name" value="SH3_retrovirus"/>
</dbReference>
<keyword evidence="9" id="KW-0233">DNA recombination</keyword>
<dbReference type="Gene3D" id="4.10.60.10">
    <property type="entry name" value="Zinc finger, CCHC-type"/>
    <property type="match status" value="1"/>
</dbReference>
<evidence type="ECO:0000256" key="4">
    <source>
        <dbReference type="ARBA" id="ARBA00022801"/>
    </source>
</evidence>
<dbReference type="InterPro" id="IPR039537">
    <property type="entry name" value="Retrotran_Ty1/copia-like"/>
</dbReference>
<dbReference type="EMBL" id="DUZY01000003">
    <property type="protein sequence ID" value="DAD31904.1"/>
    <property type="molecule type" value="Genomic_DNA"/>
</dbReference>
<feature type="domain" description="CCHC-type" evidence="13">
    <location>
        <begin position="264"/>
        <end position="278"/>
    </location>
</feature>
<dbReference type="GO" id="GO:0006310">
    <property type="term" value="P:DNA recombination"/>
    <property type="evidence" value="ECO:0007669"/>
    <property type="project" value="UniProtKB-KW"/>
</dbReference>
<dbReference type="InterPro" id="IPR001584">
    <property type="entry name" value="Integrase_cat-core"/>
</dbReference>
<evidence type="ECO:0000313" key="16">
    <source>
        <dbReference type="Proteomes" id="UP000607653"/>
    </source>
</evidence>
<dbReference type="PANTHER" id="PTHR42648:SF11">
    <property type="entry name" value="TRANSPOSON TY4-P GAG-POL POLYPROTEIN"/>
    <property type="match status" value="1"/>
</dbReference>
<dbReference type="Pfam" id="PF25597">
    <property type="entry name" value="SH3_retrovirus"/>
    <property type="match status" value="1"/>
</dbReference>
<dbReference type="Pfam" id="PF00098">
    <property type="entry name" value="zf-CCHC"/>
    <property type="match status" value="1"/>
</dbReference>